<dbReference type="CDD" id="cd00518">
    <property type="entry name" value="H2MP"/>
    <property type="match status" value="1"/>
</dbReference>
<organism evidence="3 4">
    <name type="scientific">Methanoculleus chikugoensis</name>
    <dbReference type="NCBI Taxonomy" id="118126"/>
    <lineage>
        <taxon>Archaea</taxon>
        <taxon>Methanobacteriati</taxon>
        <taxon>Methanobacteriota</taxon>
        <taxon>Stenosarchaea group</taxon>
        <taxon>Methanomicrobia</taxon>
        <taxon>Methanomicrobiales</taxon>
        <taxon>Methanomicrobiaceae</taxon>
        <taxon>Methanoculleus</taxon>
    </lineage>
</organism>
<dbReference type="EMBL" id="AP019781">
    <property type="protein sequence ID" value="BBL67957.1"/>
    <property type="molecule type" value="Genomic_DNA"/>
</dbReference>
<gene>
    <name evidence="3" type="ORF">MchiMG62_11380</name>
</gene>
<protein>
    <submittedName>
        <fullName evidence="3">HybD peptidase</fullName>
    </submittedName>
</protein>
<name>A0ABM7H5J3_9EURY</name>
<evidence type="ECO:0000256" key="1">
    <source>
        <dbReference type="ARBA" id="ARBA00022670"/>
    </source>
</evidence>
<evidence type="ECO:0000313" key="3">
    <source>
        <dbReference type="EMBL" id="BBL67957.1"/>
    </source>
</evidence>
<dbReference type="GeneID" id="66130661"/>
<dbReference type="Proteomes" id="UP000824969">
    <property type="component" value="Chromosome"/>
</dbReference>
<dbReference type="PANTHER" id="PTHR30302:SF1">
    <property type="entry name" value="HYDROGENASE 2 MATURATION PROTEASE"/>
    <property type="match status" value="1"/>
</dbReference>
<keyword evidence="2" id="KW-0378">Hydrolase</keyword>
<accession>A0ABM7H5J3</accession>
<sequence length="158" mass="16895">MQKSRVCIIGCGNPLMGNDGAGISVMHLFDGRLPGVDAIDGGTGGFGLIPLMEGYEQVVIVDAMVGIGDRIGEVRTFEVPPSWDIPVYALHDIGIGEVVTLARELGYAGEIVTVGIEVGEIQAFSRDIDPEVVEGIQIAEQKILTILREWTGDQESRS</sequence>
<dbReference type="PANTHER" id="PTHR30302">
    <property type="entry name" value="HYDROGENASE 1 MATURATION PROTEASE"/>
    <property type="match status" value="1"/>
</dbReference>
<dbReference type="Pfam" id="PF01750">
    <property type="entry name" value="HycI"/>
    <property type="match status" value="1"/>
</dbReference>
<reference evidence="3 4" key="1">
    <citation type="submission" date="2019-06" db="EMBL/GenBank/DDBJ databases">
        <title>Complete genome sequence of Methanoculleus chikugoensis strain MG62.</title>
        <authorList>
            <person name="Asakawa S."/>
            <person name="Dianou D."/>
        </authorList>
    </citation>
    <scope>NUCLEOTIDE SEQUENCE [LARGE SCALE GENOMIC DNA]</scope>
    <source>
        <strain evidence="3 4">MG62</strain>
    </source>
</reference>
<dbReference type="InterPro" id="IPR000671">
    <property type="entry name" value="Peptidase_A31"/>
</dbReference>
<keyword evidence="4" id="KW-1185">Reference proteome</keyword>
<proteinExistence type="predicted"/>
<dbReference type="RefSeq" id="WP_221058330.1">
    <property type="nucleotide sequence ID" value="NZ_AP019781.1"/>
</dbReference>
<evidence type="ECO:0000313" key="4">
    <source>
        <dbReference type="Proteomes" id="UP000824969"/>
    </source>
</evidence>
<evidence type="ECO:0000256" key="2">
    <source>
        <dbReference type="ARBA" id="ARBA00022801"/>
    </source>
</evidence>
<keyword evidence="1" id="KW-0645">Protease</keyword>
<dbReference type="NCBIfam" id="TIGR00072">
    <property type="entry name" value="hydrog_prot"/>
    <property type="match status" value="1"/>
</dbReference>